<name>A0A9D3RTW1_ANGAN</name>
<evidence type="ECO:0000313" key="3">
    <source>
        <dbReference type="Proteomes" id="UP001044222"/>
    </source>
</evidence>
<keyword evidence="3" id="KW-1185">Reference proteome</keyword>
<comment type="caution">
    <text evidence="2">The sequence shown here is derived from an EMBL/GenBank/DDBJ whole genome shotgun (WGS) entry which is preliminary data.</text>
</comment>
<organism evidence="2 3">
    <name type="scientific">Anguilla anguilla</name>
    <name type="common">European freshwater eel</name>
    <name type="synonym">Muraena anguilla</name>
    <dbReference type="NCBI Taxonomy" id="7936"/>
    <lineage>
        <taxon>Eukaryota</taxon>
        <taxon>Metazoa</taxon>
        <taxon>Chordata</taxon>
        <taxon>Craniata</taxon>
        <taxon>Vertebrata</taxon>
        <taxon>Euteleostomi</taxon>
        <taxon>Actinopterygii</taxon>
        <taxon>Neopterygii</taxon>
        <taxon>Teleostei</taxon>
        <taxon>Anguilliformes</taxon>
        <taxon>Anguillidae</taxon>
        <taxon>Anguilla</taxon>
    </lineage>
</organism>
<feature type="compositionally biased region" description="Basic residues" evidence="1">
    <location>
        <begin position="21"/>
        <end position="32"/>
    </location>
</feature>
<sequence>MESVEDATPKTPEEKSGLSASRRRAEIRRRKLLMNSEDRMNRIVGYSKNDGESNADRPGMKARFHLDLDRTEPWSTPVPSGRISPFAAAVTSGNHHGELLEAGVTRPGKRGPVER</sequence>
<dbReference type="GO" id="GO:0043529">
    <property type="term" value="C:GET complex"/>
    <property type="evidence" value="ECO:0007669"/>
    <property type="project" value="TreeGrafter"/>
</dbReference>
<dbReference type="Pfam" id="PF14963">
    <property type="entry name" value="Get2_like"/>
    <property type="match status" value="1"/>
</dbReference>
<accession>A0A9D3RTW1</accession>
<evidence type="ECO:0000256" key="1">
    <source>
        <dbReference type="SAM" id="MobiDB-lite"/>
    </source>
</evidence>
<dbReference type="PANTHER" id="PTHR15026">
    <property type="entry name" value="CALCIUM-SIGNAL MODULATING CYCLOPHILIN LIGAND CAML"/>
    <property type="match status" value="1"/>
</dbReference>
<feature type="region of interest" description="Disordered" evidence="1">
    <location>
        <begin position="1"/>
        <end position="34"/>
    </location>
</feature>
<dbReference type="EMBL" id="JAFIRN010000008">
    <property type="protein sequence ID" value="KAG5843284.1"/>
    <property type="molecule type" value="Genomic_DNA"/>
</dbReference>
<dbReference type="AlphaFoldDB" id="A0A9D3RTW1"/>
<evidence type="ECO:0000313" key="2">
    <source>
        <dbReference type="EMBL" id="KAG5843284.1"/>
    </source>
</evidence>
<reference evidence="2" key="1">
    <citation type="submission" date="2021-01" db="EMBL/GenBank/DDBJ databases">
        <title>A chromosome-scale assembly of European eel, Anguilla anguilla.</title>
        <authorList>
            <person name="Henkel C."/>
            <person name="Jong-Raadsen S.A."/>
            <person name="Dufour S."/>
            <person name="Weltzien F.-A."/>
            <person name="Palstra A.P."/>
            <person name="Pelster B."/>
            <person name="Spaink H.P."/>
            <person name="Van Den Thillart G.E."/>
            <person name="Jansen H."/>
            <person name="Zahm M."/>
            <person name="Klopp C."/>
            <person name="Cedric C."/>
            <person name="Louis A."/>
            <person name="Berthelot C."/>
            <person name="Parey E."/>
            <person name="Roest Crollius H."/>
            <person name="Montfort J."/>
            <person name="Robinson-Rechavi M."/>
            <person name="Bucao C."/>
            <person name="Bouchez O."/>
            <person name="Gislard M."/>
            <person name="Lluch J."/>
            <person name="Milhes M."/>
            <person name="Lampietro C."/>
            <person name="Lopez Roques C."/>
            <person name="Donnadieu C."/>
            <person name="Braasch I."/>
            <person name="Desvignes T."/>
            <person name="Postlethwait J."/>
            <person name="Bobe J."/>
            <person name="Guiguen Y."/>
            <person name="Dirks R."/>
        </authorList>
    </citation>
    <scope>NUCLEOTIDE SEQUENCE</scope>
    <source>
        <strain evidence="2">Tag_6206</strain>
        <tissue evidence="2">Liver</tissue>
    </source>
</reference>
<dbReference type="Proteomes" id="UP001044222">
    <property type="component" value="Chromosome 8"/>
</dbReference>
<protein>
    <submittedName>
        <fullName evidence="2">Uncharacterized protein</fullName>
    </submittedName>
</protein>
<dbReference type="InterPro" id="IPR016719">
    <property type="entry name" value="CAMLG"/>
</dbReference>
<dbReference type="PANTHER" id="PTHR15026:SF0">
    <property type="entry name" value="GUIDED ENTRY OF TAIL-ANCHORED PROTEINS FACTOR CAMLG"/>
    <property type="match status" value="1"/>
</dbReference>
<dbReference type="GO" id="GO:0071816">
    <property type="term" value="P:tail-anchored membrane protein insertion into ER membrane"/>
    <property type="evidence" value="ECO:0007669"/>
    <property type="project" value="TreeGrafter"/>
</dbReference>
<proteinExistence type="predicted"/>
<gene>
    <name evidence="2" type="ORF">ANANG_G00149160</name>
</gene>
<feature type="compositionally biased region" description="Basic and acidic residues" evidence="1">
    <location>
        <begin position="7"/>
        <end position="16"/>
    </location>
</feature>